<keyword evidence="1" id="KW-0812">Transmembrane</keyword>
<dbReference type="OrthoDB" id="2967600at2"/>
<accession>A0A1S2LU96</accession>
<reference evidence="2 4" key="1">
    <citation type="submission" date="2016-10" db="EMBL/GenBank/DDBJ databases">
        <title>Draft genome sequences of four alkaliphilic bacteria belonging to the Anaerobacillus genus.</title>
        <authorList>
            <person name="Bassil N.M."/>
            <person name="Lloyd J.R."/>
        </authorList>
    </citation>
    <scope>NUCLEOTIDE SEQUENCE [LARGE SCALE GENOMIC DNA]</scope>
    <source>
        <strain evidence="2 4">NB2006</strain>
    </source>
</reference>
<reference evidence="3" key="4">
    <citation type="submission" date="2020-10" db="EMBL/GenBank/DDBJ databases">
        <authorList>
            <person name="Bassil N.M."/>
            <person name="Lloyd J.R."/>
        </authorList>
    </citation>
    <scope>NUCLEOTIDE SEQUENCE</scope>
    <source>
        <strain evidence="3">NB2006</strain>
    </source>
</reference>
<keyword evidence="4" id="KW-1185">Reference proteome</keyword>
<dbReference type="EMBL" id="LQXD01000109">
    <property type="protein sequence ID" value="OIJ14935.1"/>
    <property type="molecule type" value="Genomic_DNA"/>
</dbReference>
<feature type="transmembrane region" description="Helical" evidence="1">
    <location>
        <begin position="151"/>
        <end position="168"/>
    </location>
</feature>
<feature type="transmembrane region" description="Helical" evidence="1">
    <location>
        <begin position="33"/>
        <end position="52"/>
    </location>
</feature>
<gene>
    <name evidence="3" type="ORF">AWH56_000020</name>
    <name evidence="2" type="ORF">AWH56_11995</name>
</gene>
<dbReference type="EMBL" id="CP063356">
    <property type="protein sequence ID" value="QOY36126.1"/>
    <property type="molecule type" value="Genomic_DNA"/>
</dbReference>
<proteinExistence type="predicted"/>
<evidence type="ECO:0000313" key="3">
    <source>
        <dbReference type="EMBL" id="QOY36126.1"/>
    </source>
</evidence>
<evidence type="ECO:0000256" key="1">
    <source>
        <dbReference type="SAM" id="Phobius"/>
    </source>
</evidence>
<reference evidence="3 4" key="3">
    <citation type="journal article" date="2019" name="Int. J. Syst. Evol. Microbiol.">
        <title>Anaerobacillus isosaccharinicus sp. nov., an alkaliphilic bacterium which degrades isosaccharinic acid.</title>
        <authorList>
            <person name="Bassil N.M."/>
            <person name="Lloyd J.R."/>
        </authorList>
    </citation>
    <scope>NUCLEOTIDE SEQUENCE [LARGE SCALE GENOMIC DNA]</scope>
    <source>
        <strain evidence="3 4">NB2006</strain>
    </source>
</reference>
<feature type="transmembrane region" description="Helical" evidence="1">
    <location>
        <begin position="95"/>
        <end position="113"/>
    </location>
</feature>
<dbReference type="KEGG" id="aia:AWH56_000020"/>
<feature type="transmembrane region" description="Helical" evidence="1">
    <location>
        <begin position="58"/>
        <end position="83"/>
    </location>
</feature>
<reference evidence="3 4" key="2">
    <citation type="journal article" date="2017" name="Genome Announc.">
        <title>Draft Genome Sequences of Four Alkaliphilic Bacteria Belonging to the Anaerobacillus Genus.</title>
        <authorList>
            <person name="Bassil N.M."/>
            <person name="Lloyd J.R."/>
        </authorList>
    </citation>
    <scope>NUCLEOTIDE SEQUENCE [LARGE SCALE GENOMIC DNA]</scope>
    <source>
        <strain evidence="3 4">NB2006</strain>
    </source>
</reference>
<dbReference type="AlphaFoldDB" id="A0A1S2LU96"/>
<dbReference type="RefSeq" id="WP_071317324.1">
    <property type="nucleotide sequence ID" value="NZ_CP063356.2"/>
</dbReference>
<keyword evidence="1" id="KW-1133">Transmembrane helix</keyword>
<sequence>MIIIISSILTVFLVGLSTGGLLVSRRIDPHQTLFIVVGLAFFLFFYIGMFIGSKLLAFVSHGVMSIVFGLFCLALIGFLVLKYDPSFGYVKQEPVSLSVFIAFFLLLGMEVAVLEISLWFSLFATAIFVGSLFLGFMFMYQILHRHRTPQILALIPLVPLLFIGLFKLI</sequence>
<evidence type="ECO:0000313" key="2">
    <source>
        <dbReference type="EMBL" id="OIJ14935.1"/>
    </source>
</evidence>
<feature type="transmembrane region" description="Helical" evidence="1">
    <location>
        <begin position="119"/>
        <end position="139"/>
    </location>
</feature>
<evidence type="ECO:0000313" key="4">
    <source>
        <dbReference type="Proteomes" id="UP000180175"/>
    </source>
</evidence>
<name>A0A1S2LU96_9BACI</name>
<dbReference type="Proteomes" id="UP000180175">
    <property type="component" value="Chromosome"/>
</dbReference>
<organism evidence="2 4">
    <name type="scientific">Anaerobacillus isosaccharinicus</name>
    <dbReference type="NCBI Taxonomy" id="1532552"/>
    <lineage>
        <taxon>Bacteria</taxon>
        <taxon>Bacillati</taxon>
        <taxon>Bacillota</taxon>
        <taxon>Bacilli</taxon>
        <taxon>Bacillales</taxon>
        <taxon>Bacillaceae</taxon>
        <taxon>Anaerobacillus</taxon>
    </lineage>
</organism>
<protein>
    <submittedName>
        <fullName evidence="2">Uncharacterized protein</fullName>
    </submittedName>
</protein>
<keyword evidence="1" id="KW-0472">Membrane</keyword>
<feature type="transmembrane region" description="Helical" evidence="1">
    <location>
        <begin position="6"/>
        <end position="24"/>
    </location>
</feature>